<name>A0ACC0WRN8_9STRA</name>
<evidence type="ECO:0000313" key="2">
    <source>
        <dbReference type="Proteomes" id="UP001163321"/>
    </source>
</evidence>
<gene>
    <name evidence="1" type="ORF">PsorP6_002507</name>
</gene>
<dbReference type="Proteomes" id="UP001163321">
    <property type="component" value="Chromosome 1"/>
</dbReference>
<dbReference type="EMBL" id="CM047580">
    <property type="protein sequence ID" value="KAI9921404.1"/>
    <property type="molecule type" value="Genomic_DNA"/>
</dbReference>
<accession>A0ACC0WRN8</accession>
<proteinExistence type="predicted"/>
<keyword evidence="2" id="KW-1185">Reference proteome</keyword>
<comment type="caution">
    <text evidence="1">The sequence shown here is derived from an EMBL/GenBank/DDBJ whole genome shotgun (WGS) entry which is preliminary data.</text>
</comment>
<reference evidence="1 2" key="1">
    <citation type="journal article" date="2022" name="bioRxiv">
        <title>The genome of the oomycete Peronosclerospora sorghi, a cosmopolitan pathogen of maize and sorghum, is inflated with dispersed pseudogenes.</title>
        <authorList>
            <person name="Fletcher K."/>
            <person name="Martin F."/>
            <person name="Isakeit T."/>
            <person name="Cavanaugh K."/>
            <person name="Magill C."/>
            <person name="Michelmore R."/>
        </authorList>
    </citation>
    <scope>NUCLEOTIDE SEQUENCE [LARGE SCALE GENOMIC DNA]</scope>
    <source>
        <strain evidence="1">P6</strain>
    </source>
</reference>
<organism evidence="1 2">
    <name type="scientific">Peronosclerospora sorghi</name>
    <dbReference type="NCBI Taxonomy" id="230839"/>
    <lineage>
        <taxon>Eukaryota</taxon>
        <taxon>Sar</taxon>
        <taxon>Stramenopiles</taxon>
        <taxon>Oomycota</taxon>
        <taxon>Peronosporomycetes</taxon>
        <taxon>Peronosporales</taxon>
        <taxon>Peronosporaceae</taxon>
        <taxon>Peronosclerospora</taxon>
    </lineage>
</organism>
<protein>
    <submittedName>
        <fullName evidence="1">Uncharacterized protein</fullName>
    </submittedName>
</protein>
<evidence type="ECO:0000313" key="1">
    <source>
        <dbReference type="EMBL" id="KAI9921404.1"/>
    </source>
</evidence>
<sequence length="186" mass="21126">MYHQVGSLLPKVGQRPQFAQLYIHDTEHERENGHAVMPELNDAVLNELQRMLPQVNPYVQQFRTAREQQNDYRDIALHVHGGGLRRISMLHAAYMALQYPVLFPRGEDGWHPAIPPAGVPVAAVQQHQGSGEDEETHIDPGTRHRKKVTMADFYAYRLQYRATDGISLLKGGSLLQQYIVDAYTAM</sequence>